<evidence type="ECO:0000313" key="13">
    <source>
        <dbReference type="Proteomes" id="UP001241110"/>
    </source>
</evidence>
<accession>A0AAE3QII0</accession>
<organism evidence="12 13">
    <name type="scientific">Xanthocytophaga flava</name>
    <dbReference type="NCBI Taxonomy" id="3048013"/>
    <lineage>
        <taxon>Bacteria</taxon>
        <taxon>Pseudomonadati</taxon>
        <taxon>Bacteroidota</taxon>
        <taxon>Cytophagia</taxon>
        <taxon>Cytophagales</taxon>
        <taxon>Rhodocytophagaceae</taxon>
        <taxon>Xanthocytophaga</taxon>
    </lineage>
</organism>
<dbReference type="SUPFAM" id="SSF56935">
    <property type="entry name" value="Porins"/>
    <property type="match status" value="1"/>
</dbReference>
<dbReference type="InterPro" id="IPR023996">
    <property type="entry name" value="TonB-dep_OMP_SusC/RagA"/>
</dbReference>
<dbReference type="AlphaFoldDB" id="A0AAE3QII0"/>
<evidence type="ECO:0000256" key="2">
    <source>
        <dbReference type="ARBA" id="ARBA00022448"/>
    </source>
</evidence>
<dbReference type="Gene3D" id="2.170.130.10">
    <property type="entry name" value="TonB-dependent receptor, plug domain"/>
    <property type="match status" value="1"/>
</dbReference>
<dbReference type="FunFam" id="2.170.130.10:FF:000008">
    <property type="entry name" value="SusC/RagA family TonB-linked outer membrane protein"/>
    <property type="match status" value="1"/>
</dbReference>
<keyword evidence="5 9" id="KW-0798">TonB box</keyword>
<dbReference type="SUPFAM" id="SSF49464">
    <property type="entry name" value="Carboxypeptidase regulatory domain-like"/>
    <property type="match status" value="1"/>
</dbReference>
<dbReference type="NCBIfam" id="TIGR04057">
    <property type="entry name" value="SusC_RagA_signa"/>
    <property type="match status" value="1"/>
</dbReference>
<protein>
    <submittedName>
        <fullName evidence="12">TonB-dependent receptor</fullName>
    </submittedName>
</protein>
<keyword evidence="3 8" id="KW-1134">Transmembrane beta strand</keyword>
<evidence type="ECO:0000259" key="10">
    <source>
        <dbReference type="Pfam" id="PF00593"/>
    </source>
</evidence>
<dbReference type="Pfam" id="PF13715">
    <property type="entry name" value="CarbopepD_reg_2"/>
    <property type="match status" value="1"/>
</dbReference>
<dbReference type="Proteomes" id="UP001241110">
    <property type="component" value="Unassembled WGS sequence"/>
</dbReference>
<dbReference type="InterPro" id="IPR037066">
    <property type="entry name" value="Plug_dom_sf"/>
</dbReference>
<dbReference type="InterPro" id="IPR012910">
    <property type="entry name" value="Plug_dom"/>
</dbReference>
<evidence type="ECO:0000256" key="4">
    <source>
        <dbReference type="ARBA" id="ARBA00022692"/>
    </source>
</evidence>
<name>A0AAE3QII0_9BACT</name>
<evidence type="ECO:0000256" key="5">
    <source>
        <dbReference type="ARBA" id="ARBA00023077"/>
    </source>
</evidence>
<evidence type="ECO:0000256" key="8">
    <source>
        <dbReference type="PROSITE-ProRule" id="PRU01360"/>
    </source>
</evidence>
<dbReference type="Pfam" id="PF00593">
    <property type="entry name" value="TonB_dep_Rec_b-barrel"/>
    <property type="match status" value="1"/>
</dbReference>
<gene>
    <name evidence="12" type="ORF">QNI16_03195</name>
</gene>
<evidence type="ECO:0000256" key="3">
    <source>
        <dbReference type="ARBA" id="ARBA00022452"/>
    </source>
</evidence>
<keyword evidence="4 8" id="KW-0812">Transmembrane</keyword>
<proteinExistence type="inferred from homology"/>
<dbReference type="Pfam" id="PF07715">
    <property type="entry name" value="Plug"/>
    <property type="match status" value="1"/>
</dbReference>
<feature type="domain" description="TonB-dependent receptor plug" evidence="11">
    <location>
        <begin position="131"/>
        <end position="238"/>
    </location>
</feature>
<evidence type="ECO:0000313" key="12">
    <source>
        <dbReference type="EMBL" id="MDJ1479475.1"/>
    </source>
</evidence>
<keyword evidence="12" id="KW-0675">Receptor</keyword>
<dbReference type="RefSeq" id="WP_313975679.1">
    <property type="nucleotide sequence ID" value="NZ_JASJOS010000001.1"/>
</dbReference>
<comment type="subcellular location">
    <subcellularLocation>
        <location evidence="1 8">Cell outer membrane</location>
        <topology evidence="1 8">Multi-pass membrane protein</topology>
    </subcellularLocation>
</comment>
<evidence type="ECO:0000256" key="1">
    <source>
        <dbReference type="ARBA" id="ARBA00004571"/>
    </source>
</evidence>
<evidence type="ECO:0000259" key="11">
    <source>
        <dbReference type="Pfam" id="PF07715"/>
    </source>
</evidence>
<comment type="similarity">
    <text evidence="8 9">Belongs to the TonB-dependent receptor family.</text>
</comment>
<dbReference type="Gene3D" id="2.40.170.20">
    <property type="entry name" value="TonB-dependent receptor, beta-barrel domain"/>
    <property type="match status" value="1"/>
</dbReference>
<sequence>MKQSILPEIRISPVCFGWKYMLIAAIMLLIDVTQANAQAKSITGKVTDDKGGELPGVSVLIKGTNNGTVTNSEGRYTLSVSNPDAVLVFSFIGYISEETSLNGRSTIDVQLLPDITSLTEVVVVGYGTQKKSDVTGAIVSVNEKTLREVPAANLSQALQGRAAGLQIQPTGTRPGSVGQIRVRGERSLGGSNDPLLVVDGIPYDGSINDLNPSDIKSLEILKDASATAIYGSRGANGVIIITTQRGQAGKPVVSYNGYQGVTTVARKYRLFNAEEFQKMRDVSGYGVAAGAPYLPVELESISMGRSTDWQDLLYKNGKVMNHELSVGGGTENTQYSFGGGYYKETAVLPGQAFQRYSLRMTIDQKIGKRVKIGFNTMNTFGITDGESVGAMYSILSTSPLVPAYDANGAIINQPSYPREDQYSPLLLNNKDSWAERRKRIRTFNSLYGEVEILEGLKYRLNIGLDYRQDQYGSYAGKFTPMNNGTTSTATVDNGSAYNYTIENLLTYDKTIAEKHRFGVTGLYSIQQSESNNTRISATDLVADYIQYYNLGLSNSTAIVSSDNQGYSKRVILSYMGRINYSYDDRYLLTVTGRLDGSSVLAAGNKWHAYPAVSAGWNITNESFMKDIRFLSTLKLRAGLGQTSNQAINPFQTLGSLSQNKYNFGSTNAYGYYTSTLPNPDLGWEYTKTVNIGLDYGFLNGRITGSFEVYRQRTEDILLNTSLPPTSGVPGAYLKNVGKTENKGIEFSVSTQNIIKENGFNWSTDLNIFFNRNKILALNSGVTKDLGNLWFVGQPINVIFDYEKIGIWQTNEAEAATKFSQKPGQIKVKDQNNDGKITPEDDKVILGNFQPKFQGGFTNRFSYKGFDLSVVTFASIGGKLISAIHQPQSYLNMLQGRRNGIKVDYWTEENPTNAYPKPDAAIGDNPLYGSTLGYFDATFVKIRSINLGYNLPQNWLKKISASSIRIYATVNNVATLFSPYIKAGGVDPEATGTGAQGVVANSNIPSRQLTVGANTPPSRWFMIGLNIKY</sequence>
<dbReference type="Gene3D" id="2.60.40.1120">
    <property type="entry name" value="Carboxypeptidase-like, regulatory domain"/>
    <property type="match status" value="1"/>
</dbReference>
<evidence type="ECO:0000256" key="9">
    <source>
        <dbReference type="RuleBase" id="RU003357"/>
    </source>
</evidence>
<dbReference type="PROSITE" id="PS52016">
    <property type="entry name" value="TONB_DEPENDENT_REC_3"/>
    <property type="match status" value="1"/>
</dbReference>
<dbReference type="GO" id="GO:0009279">
    <property type="term" value="C:cell outer membrane"/>
    <property type="evidence" value="ECO:0007669"/>
    <property type="project" value="UniProtKB-SubCell"/>
</dbReference>
<dbReference type="InterPro" id="IPR039426">
    <property type="entry name" value="TonB-dep_rcpt-like"/>
</dbReference>
<keyword evidence="6 8" id="KW-0472">Membrane</keyword>
<reference evidence="12" key="1">
    <citation type="submission" date="2023-05" db="EMBL/GenBank/DDBJ databases">
        <authorList>
            <person name="Zhang X."/>
        </authorList>
    </citation>
    <scope>NUCLEOTIDE SEQUENCE</scope>
    <source>
        <strain evidence="12">YF14B1</strain>
    </source>
</reference>
<dbReference type="NCBIfam" id="TIGR04056">
    <property type="entry name" value="OMP_RagA_SusC"/>
    <property type="match status" value="1"/>
</dbReference>
<keyword evidence="2 8" id="KW-0813">Transport</keyword>
<feature type="domain" description="TonB-dependent receptor-like beta-barrel" evidence="10">
    <location>
        <begin position="447"/>
        <end position="971"/>
    </location>
</feature>
<dbReference type="InterPro" id="IPR000531">
    <property type="entry name" value="Beta-barrel_TonB"/>
</dbReference>
<dbReference type="EMBL" id="JASJOS010000001">
    <property type="protein sequence ID" value="MDJ1479475.1"/>
    <property type="molecule type" value="Genomic_DNA"/>
</dbReference>
<evidence type="ECO:0000256" key="7">
    <source>
        <dbReference type="ARBA" id="ARBA00023237"/>
    </source>
</evidence>
<dbReference type="InterPro" id="IPR008969">
    <property type="entry name" value="CarboxyPept-like_regulatory"/>
</dbReference>
<evidence type="ECO:0000256" key="6">
    <source>
        <dbReference type="ARBA" id="ARBA00023136"/>
    </source>
</evidence>
<dbReference type="InterPro" id="IPR023997">
    <property type="entry name" value="TonB-dep_OMP_SusC/RagA_CS"/>
</dbReference>
<keyword evidence="7 8" id="KW-0998">Cell outer membrane</keyword>
<dbReference type="InterPro" id="IPR036942">
    <property type="entry name" value="Beta-barrel_TonB_sf"/>
</dbReference>
<comment type="caution">
    <text evidence="12">The sequence shown here is derived from an EMBL/GenBank/DDBJ whole genome shotgun (WGS) entry which is preliminary data.</text>
</comment>